<keyword evidence="3" id="KW-0677">Repeat</keyword>
<evidence type="ECO:0000313" key="10">
    <source>
        <dbReference type="EMBL" id="KAH6826274.1"/>
    </source>
</evidence>
<evidence type="ECO:0000256" key="4">
    <source>
        <dbReference type="ARBA" id="ARBA00022989"/>
    </source>
</evidence>
<dbReference type="Pfam" id="PF00023">
    <property type="entry name" value="Ank"/>
    <property type="match status" value="1"/>
</dbReference>
<protein>
    <recommendedName>
        <fullName evidence="9">PGG domain-containing protein</fullName>
    </recommendedName>
</protein>
<keyword evidence="2 8" id="KW-0812">Transmembrane</keyword>
<sequence>MTKYVYLGMAYWWSDVILRPKVSSSTYYQHHYTNITNCEPVTPDMPRVLYDSASRGDEKALLQLLENDKFLLERVSYTTPNNTPLHVATMKGHLPFVKEILSLNPGLAEELNSQQSSPLHIAAARGHVEIAKILLEAAPDMCLSLDCQGRNPLHLAAIKGRAGVLKELVPRAPLAAREKADGGLTLLHLCVKHGRLEALRVLVQELDKLINERNDDGDTILHMAIEGEENEIMDYLFRIPNINVYAKNSKGQTAKAMYKQTHPSTITKACHGLTKSRTKHSDSQPVKWLTQKRDSIMVVAVLIATMAFQAGVTPPGGVWQEDKIIEDMGVNRTVRVGEAVMDYHHPNFFKNFMRCNAVAFVSSLTTILLLISGLPFRRPMFMWMLMVIMWLTITSVAVTYAISIVVVTPDKDSLIGVITLSILVWFGVLAILLVGNTIRLFDKWLKNIGVNVWRPRRFKNVVEVDRENDGEETV</sequence>
<evidence type="ECO:0000256" key="5">
    <source>
        <dbReference type="ARBA" id="ARBA00023043"/>
    </source>
</evidence>
<dbReference type="SMART" id="SM00248">
    <property type="entry name" value="ANK"/>
    <property type="match status" value="5"/>
</dbReference>
<evidence type="ECO:0000256" key="6">
    <source>
        <dbReference type="ARBA" id="ARBA00023136"/>
    </source>
</evidence>
<evidence type="ECO:0000256" key="7">
    <source>
        <dbReference type="PROSITE-ProRule" id="PRU00023"/>
    </source>
</evidence>
<feature type="repeat" description="ANK" evidence="7">
    <location>
        <begin position="114"/>
        <end position="141"/>
    </location>
</feature>
<reference evidence="10 11" key="1">
    <citation type="journal article" date="2021" name="Nat. Commun.">
        <title>Incipient diploidization of the medicinal plant Perilla within 10,000 years.</title>
        <authorList>
            <person name="Zhang Y."/>
            <person name="Shen Q."/>
            <person name="Leng L."/>
            <person name="Zhang D."/>
            <person name="Chen S."/>
            <person name="Shi Y."/>
            <person name="Ning Z."/>
            <person name="Chen S."/>
        </authorList>
    </citation>
    <scope>NUCLEOTIDE SEQUENCE [LARGE SCALE GENOMIC DNA]</scope>
    <source>
        <strain evidence="11">cv. PC099</strain>
    </source>
</reference>
<dbReference type="PANTHER" id="PTHR24186">
    <property type="entry name" value="PROTEIN PHOSPHATASE 1 REGULATORY SUBUNIT"/>
    <property type="match status" value="1"/>
</dbReference>
<dbReference type="EMBL" id="SDAM02000167">
    <property type="protein sequence ID" value="KAH6826274.1"/>
    <property type="molecule type" value="Genomic_DNA"/>
</dbReference>
<feature type="repeat" description="ANK" evidence="7">
    <location>
        <begin position="148"/>
        <end position="169"/>
    </location>
</feature>
<feature type="transmembrane region" description="Helical" evidence="8">
    <location>
        <begin position="351"/>
        <end position="371"/>
    </location>
</feature>
<proteinExistence type="predicted"/>
<dbReference type="InterPro" id="IPR036770">
    <property type="entry name" value="Ankyrin_rpt-contain_sf"/>
</dbReference>
<dbReference type="SUPFAM" id="SSF48403">
    <property type="entry name" value="Ankyrin repeat"/>
    <property type="match status" value="1"/>
</dbReference>
<keyword evidence="4 8" id="KW-1133">Transmembrane helix</keyword>
<comment type="caution">
    <text evidence="10">The sequence shown here is derived from an EMBL/GenBank/DDBJ whole genome shotgun (WGS) entry which is preliminary data.</text>
</comment>
<dbReference type="Proteomes" id="UP001190926">
    <property type="component" value="Unassembled WGS sequence"/>
</dbReference>
<dbReference type="InterPro" id="IPR026961">
    <property type="entry name" value="PGG_dom"/>
</dbReference>
<feature type="domain" description="PGG" evidence="9">
    <location>
        <begin position="287"/>
        <end position="407"/>
    </location>
</feature>
<organism evidence="10 11">
    <name type="scientific">Perilla frutescens var. hirtella</name>
    <name type="common">Perilla citriodora</name>
    <name type="synonym">Perilla setoyensis</name>
    <dbReference type="NCBI Taxonomy" id="608512"/>
    <lineage>
        <taxon>Eukaryota</taxon>
        <taxon>Viridiplantae</taxon>
        <taxon>Streptophyta</taxon>
        <taxon>Embryophyta</taxon>
        <taxon>Tracheophyta</taxon>
        <taxon>Spermatophyta</taxon>
        <taxon>Magnoliopsida</taxon>
        <taxon>eudicotyledons</taxon>
        <taxon>Gunneridae</taxon>
        <taxon>Pentapetalae</taxon>
        <taxon>asterids</taxon>
        <taxon>lamiids</taxon>
        <taxon>Lamiales</taxon>
        <taxon>Lamiaceae</taxon>
        <taxon>Nepetoideae</taxon>
        <taxon>Elsholtzieae</taxon>
        <taxon>Perilla</taxon>
    </lineage>
</organism>
<dbReference type="AlphaFoldDB" id="A0AAD4J344"/>
<evidence type="ECO:0000256" key="3">
    <source>
        <dbReference type="ARBA" id="ARBA00022737"/>
    </source>
</evidence>
<dbReference type="PROSITE" id="PS50088">
    <property type="entry name" value="ANK_REPEAT"/>
    <property type="match status" value="2"/>
</dbReference>
<accession>A0AAD4J344</accession>
<keyword evidence="5 7" id="KW-0040">ANK repeat</keyword>
<evidence type="ECO:0000313" key="11">
    <source>
        <dbReference type="Proteomes" id="UP001190926"/>
    </source>
</evidence>
<evidence type="ECO:0000259" key="9">
    <source>
        <dbReference type="Pfam" id="PF13962"/>
    </source>
</evidence>
<gene>
    <name evidence="10" type="ORF">C2S53_012235</name>
</gene>
<dbReference type="Pfam" id="PF13962">
    <property type="entry name" value="PGG"/>
    <property type="match status" value="1"/>
</dbReference>
<dbReference type="PROSITE" id="PS50297">
    <property type="entry name" value="ANK_REP_REGION"/>
    <property type="match status" value="2"/>
</dbReference>
<dbReference type="InterPro" id="IPR002110">
    <property type="entry name" value="Ankyrin_rpt"/>
</dbReference>
<dbReference type="Pfam" id="PF12796">
    <property type="entry name" value="Ank_2"/>
    <property type="match status" value="2"/>
</dbReference>
<evidence type="ECO:0000256" key="8">
    <source>
        <dbReference type="SAM" id="Phobius"/>
    </source>
</evidence>
<evidence type="ECO:0000256" key="1">
    <source>
        <dbReference type="ARBA" id="ARBA00004141"/>
    </source>
</evidence>
<dbReference type="GO" id="GO:0005886">
    <property type="term" value="C:plasma membrane"/>
    <property type="evidence" value="ECO:0007669"/>
    <property type="project" value="TreeGrafter"/>
</dbReference>
<dbReference type="Gene3D" id="1.25.40.20">
    <property type="entry name" value="Ankyrin repeat-containing domain"/>
    <property type="match status" value="1"/>
</dbReference>
<dbReference type="PANTHER" id="PTHR24186:SF37">
    <property type="entry name" value="PGG DOMAIN-CONTAINING PROTEIN"/>
    <property type="match status" value="1"/>
</dbReference>
<evidence type="ECO:0000256" key="2">
    <source>
        <dbReference type="ARBA" id="ARBA00022692"/>
    </source>
</evidence>
<comment type="subcellular location">
    <subcellularLocation>
        <location evidence="1">Membrane</location>
        <topology evidence="1">Multi-pass membrane protein</topology>
    </subcellularLocation>
</comment>
<keyword evidence="6 8" id="KW-0472">Membrane</keyword>
<name>A0AAD4J344_PERFH</name>
<feature type="transmembrane region" description="Helical" evidence="8">
    <location>
        <begin position="413"/>
        <end position="434"/>
    </location>
</feature>
<keyword evidence="11" id="KW-1185">Reference proteome</keyword>
<feature type="transmembrane region" description="Helical" evidence="8">
    <location>
        <begin position="383"/>
        <end position="407"/>
    </location>
</feature>
<feature type="transmembrane region" description="Helical" evidence="8">
    <location>
        <begin position="295"/>
        <end position="312"/>
    </location>
</feature>